<reference evidence="2" key="1">
    <citation type="submission" date="2023-04" db="EMBL/GenBank/DDBJ databases">
        <title>The environmental microbiomes in feedlot watering bowls are a reservoir of florfenicol resistance for bovine respiratory disease pathogens.</title>
        <authorList>
            <person name="Kos D.W."/>
            <person name="Ruzzini A.C."/>
            <person name="Schreiner B."/>
            <person name="Jelinski M.D."/>
        </authorList>
    </citation>
    <scope>NUCLEOTIDE SEQUENCE</scope>
    <source>
        <strain evidence="2">WB3</strain>
    </source>
</reference>
<proteinExistence type="predicted"/>
<dbReference type="InterPro" id="IPR013362">
    <property type="entry name" value="Pilus_4_PilV"/>
</dbReference>
<evidence type="ECO:0000313" key="3">
    <source>
        <dbReference type="Proteomes" id="UP001241935"/>
    </source>
</evidence>
<evidence type="ECO:0000256" key="1">
    <source>
        <dbReference type="SAM" id="Phobius"/>
    </source>
</evidence>
<protein>
    <submittedName>
        <fullName evidence="2">Type IV pilus modification protein PilV</fullName>
    </submittedName>
</protein>
<dbReference type="NCBIfam" id="TIGR02532">
    <property type="entry name" value="IV_pilin_GFxxxE"/>
    <property type="match status" value="1"/>
</dbReference>
<dbReference type="NCBIfam" id="TIGR02523">
    <property type="entry name" value="type_IV_pilV"/>
    <property type="match status" value="1"/>
</dbReference>
<keyword evidence="1" id="KW-0472">Membrane</keyword>
<dbReference type="InterPro" id="IPR012902">
    <property type="entry name" value="N_methyl_site"/>
</dbReference>
<accession>A0AAW6UR13</accession>
<organism evidence="2 3">
    <name type="scientific">Acinetobacter terrestris</name>
    <dbReference type="NCBI Taxonomy" id="2529843"/>
    <lineage>
        <taxon>Bacteria</taxon>
        <taxon>Pseudomonadati</taxon>
        <taxon>Pseudomonadota</taxon>
        <taxon>Gammaproteobacteria</taxon>
        <taxon>Moraxellales</taxon>
        <taxon>Moraxellaceae</taxon>
        <taxon>Acinetobacter</taxon>
        <taxon>Acinetobacter Taxon 24</taxon>
    </lineage>
</organism>
<keyword evidence="1" id="KW-0812">Transmembrane</keyword>
<feature type="transmembrane region" description="Helical" evidence="1">
    <location>
        <begin position="15"/>
        <end position="33"/>
    </location>
</feature>
<dbReference type="PROSITE" id="PS00409">
    <property type="entry name" value="PROKAR_NTER_METHYL"/>
    <property type="match status" value="1"/>
</dbReference>
<evidence type="ECO:0000313" key="2">
    <source>
        <dbReference type="EMBL" id="MDK1683671.1"/>
    </source>
</evidence>
<keyword evidence="1" id="KW-1133">Transmembrane helix</keyword>
<sequence>MNNNTQQGFTLLESLIAMFITAGALLGLGALHLKSVQQSQLAMQRTIANIQANDLVDRLWANRCSLPAKKDSIETAWKTRWDSTQAGTVAFNQTAMHQILKGWQGNVTDIDTAKQRYQVVISWTNAKAASYRTSTDTTVTQQSFTYNFTLPKCAT</sequence>
<comment type="caution">
    <text evidence="2">The sequence shown here is derived from an EMBL/GenBank/DDBJ whole genome shotgun (WGS) entry which is preliminary data.</text>
</comment>
<dbReference type="RefSeq" id="WP_284066874.1">
    <property type="nucleotide sequence ID" value="NZ_JASKNE010000001.1"/>
</dbReference>
<dbReference type="Proteomes" id="UP001241935">
    <property type="component" value="Unassembled WGS sequence"/>
</dbReference>
<dbReference type="Pfam" id="PF07963">
    <property type="entry name" value="N_methyl"/>
    <property type="match status" value="1"/>
</dbReference>
<name>A0AAW6UR13_9GAMM</name>
<dbReference type="AlphaFoldDB" id="A0AAW6UR13"/>
<gene>
    <name evidence="2" type="primary">pilV</name>
    <name evidence="2" type="ORF">QOR41_07405</name>
</gene>
<dbReference type="EMBL" id="JASKNE010000001">
    <property type="protein sequence ID" value="MDK1683671.1"/>
    <property type="molecule type" value="Genomic_DNA"/>
</dbReference>